<dbReference type="AlphaFoldDB" id="A0A010SM31"/>
<evidence type="ECO:0000313" key="3">
    <source>
        <dbReference type="Proteomes" id="UP000022611"/>
    </source>
</evidence>
<protein>
    <submittedName>
        <fullName evidence="2">HDOD domain-containing protein</fullName>
    </submittedName>
</protein>
<sequence length="273" mass="30463">MSELAEKVQQDLVEAIDNDDLVLPTLPEVALQIRKAAEDPEISVATLSKVIGRDTALSACLIKVVNSPLLRAAQEVTDLHTAITRLGINYSSNLAIGLVMEQIFHARSDVVEQKMREVWRKSLEIAGVSYALCRTHTQLKPDQAALGGLVHQIGVLPILTYAEDHYELLSDPVSLNHVIEHIHPLLGDKLLQVWEFPEMLVKLPGLFLDLKRQSEQLDYVDLVQIASLYCHKDTDHPLSRIDVLGVPAFKKLGIDPENTAMCSDLEESRSMFY</sequence>
<reference evidence="2 3" key="1">
    <citation type="journal article" date="2011" name="J. Bacteriol.">
        <title>Draft genome sequence of the polycyclic aromatic hydrocarbon-degrading, genetically engineered bioluminescent bioreporter Pseudomonas fluorescens HK44.</title>
        <authorList>
            <person name="Chauhan A."/>
            <person name="Layton A.C."/>
            <person name="Williams D.E."/>
            <person name="Smartt A.E."/>
            <person name="Ripp S."/>
            <person name="Karpinets T.V."/>
            <person name="Brown S.D."/>
            <person name="Sayler G.S."/>
        </authorList>
    </citation>
    <scope>NUCLEOTIDE SEQUENCE [LARGE SCALE GENOMIC DNA]</scope>
    <source>
        <strain evidence="2 3">HK44</strain>
    </source>
</reference>
<name>A0A010SM31_PSEFL</name>
<dbReference type="eggNOG" id="COG1639">
    <property type="taxonomic scope" value="Bacteria"/>
</dbReference>
<feature type="domain" description="HDOD" evidence="1">
    <location>
        <begin position="23"/>
        <end position="210"/>
    </location>
</feature>
<proteinExistence type="predicted"/>
<dbReference type="PROSITE" id="PS51833">
    <property type="entry name" value="HDOD"/>
    <property type="match status" value="1"/>
</dbReference>
<dbReference type="Gene3D" id="1.10.3210.10">
    <property type="entry name" value="Hypothetical protein af1432"/>
    <property type="match status" value="1"/>
</dbReference>
<gene>
    <name evidence="2" type="ORF">HK44_010380</name>
</gene>
<dbReference type="Pfam" id="PF08668">
    <property type="entry name" value="HDOD"/>
    <property type="match status" value="1"/>
</dbReference>
<dbReference type="OrthoDB" id="598113at2"/>
<dbReference type="SUPFAM" id="SSF109604">
    <property type="entry name" value="HD-domain/PDEase-like"/>
    <property type="match status" value="1"/>
</dbReference>
<dbReference type="PANTHER" id="PTHR33525:SF3">
    <property type="entry name" value="RIBONUCLEASE Y"/>
    <property type="match status" value="1"/>
</dbReference>
<dbReference type="HOGENOM" id="CLU_048246_1_0_6"/>
<dbReference type="EMBL" id="AFOY02000015">
    <property type="protein sequence ID" value="EXF94020.1"/>
    <property type="molecule type" value="Genomic_DNA"/>
</dbReference>
<dbReference type="InterPro" id="IPR013976">
    <property type="entry name" value="HDOD"/>
</dbReference>
<dbReference type="PATRIC" id="fig|1042209.11.peg.4480"/>
<evidence type="ECO:0000259" key="1">
    <source>
        <dbReference type="PROSITE" id="PS51833"/>
    </source>
</evidence>
<organism evidence="2 3">
    <name type="scientific">Pseudomonas fluorescens HK44</name>
    <dbReference type="NCBI Taxonomy" id="1042209"/>
    <lineage>
        <taxon>Bacteria</taxon>
        <taxon>Pseudomonadati</taxon>
        <taxon>Pseudomonadota</taxon>
        <taxon>Gammaproteobacteria</taxon>
        <taxon>Pseudomonadales</taxon>
        <taxon>Pseudomonadaceae</taxon>
        <taxon>Pseudomonas</taxon>
    </lineage>
</organism>
<dbReference type="Proteomes" id="UP000022611">
    <property type="component" value="Unassembled WGS sequence"/>
</dbReference>
<evidence type="ECO:0000313" key="2">
    <source>
        <dbReference type="EMBL" id="EXF94020.1"/>
    </source>
</evidence>
<accession>A0A010SM31</accession>
<comment type="caution">
    <text evidence="2">The sequence shown here is derived from an EMBL/GenBank/DDBJ whole genome shotgun (WGS) entry which is preliminary data.</text>
</comment>
<dbReference type="RefSeq" id="WP_019692542.1">
    <property type="nucleotide sequence ID" value="NZ_AFOY02000015.1"/>
</dbReference>
<dbReference type="PANTHER" id="PTHR33525">
    <property type="match status" value="1"/>
</dbReference>
<dbReference type="InterPro" id="IPR052340">
    <property type="entry name" value="RNase_Y/CdgJ"/>
</dbReference>